<name>A0A833QXP1_9POAL</name>
<dbReference type="AlphaFoldDB" id="A0A833QXP1"/>
<dbReference type="Proteomes" id="UP000623129">
    <property type="component" value="Unassembled WGS sequence"/>
</dbReference>
<dbReference type="PANTHER" id="PTHR47072">
    <property type="match status" value="1"/>
</dbReference>
<dbReference type="PANTHER" id="PTHR47072:SF5">
    <property type="entry name" value="MYB_SANT-LIKE DOMAIN-CONTAINING PROTEIN"/>
    <property type="match status" value="1"/>
</dbReference>
<dbReference type="EMBL" id="SWLB01000009">
    <property type="protein sequence ID" value="KAF3335050.1"/>
    <property type="molecule type" value="Genomic_DNA"/>
</dbReference>
<organism evidence="2 3">
    <name type="scientific">Carex littledalei</name>
    <dbReference type="NCBI Taxonomy" id="544730"/>
    <lineage>
        <taxon>Eukaryota</taxon>
        <taxon>Viridiplantae</taxon>
        <taxon>Streptophyta</taxon>
        <taxon>Embryophyta</taxon>
        <taxon>Tracheophyta</taxon>
        <taxon>Spermatophyta</taxon>
        <taxon>Magnoliopsida</taxon>
        <taxon>Liliopsida</taxon>
        <taxon>Poales</taxon>
        <taxon>Cyperaceae</taxon>
        <taxon>Cyperoideae</taxon>
        <taxon>Cariceae</taxon>
        <taxon>Carex</taxon>
        <taxon>Carex subgen. Euthyceras</taxon>
    </lineage>
</organism>
<accession>A0A833QXP1</accession>
<evidence type="ECO:0000313" key="2">
    <source>
        <dbReference type="EMBL" id="KAF3335050.1"/>
    </source>
</evidence>
<gene>
    <name evidence="2" type="ORF">FCM35_KLT21654</name>
</gene>
<comment type="caution">
    <text evidence="2">The sequence shown here is derived from an EMBL/GenBank/DDBJ whole genome shotgun (WGS) entry which is preliminary data.</text>
</comment>
<feature type="compositionally biased region" description="Low complexity" evidence="1">
    <location>
        <begin position="50"/>
        <end position="60"/>
    </location>
</feature>
<proteinExistence type="predicted"/>
<feature type="compositionally biased region" description="Polar residues" evidence="1">
    <location>
        <begin position="30"/>
        <end position="44"/>
    </location>
</feature>
<feature type="region of interest" description="Disordered" evidence="1">
    <location>
        <begin position="30"/>
        <end position="67"/>
    </location>
</feature>
<sequence>MDSPSPTVPAPGGLNHIDFEEDYLNTQAFDPISTQAQVPSSTQAPVDGHTPPTTRVPSPRRTNKTRKGKVISEFHENYLAYKREETSQYCVIMEKNVIRSTERADKFSVAVAIEAYQCSILGYEMADFVYACDMFITKSETREAFVSIAEERRADWIKSMVDLYKSNK</sequence>
<protein>
    <submittedName>
        <fullName evidence="2">Uncharacterized protein</fullName>
    </submittedName>
</protein>
<keyword evidence="3" id="KW-1185">Reference proteome</keyword>
<reference evidence="2" key="1">
    <citation type="submission" date="2020-01" db="EMBL/GenBank/DDBJ databases">
        <title>Genome sequence of Kobresia littledalei, the first chromosome-level genome in the family Cyperaceae.</title>
        <authorList>
            <person name="Qu G."/>
        </authorList>
    </citation>
    <scope>NUCLEOTIDE SEQUENCE</scope>
    <source>
        <strain evidence="2">C.B.Clarke</strain>
        <tissue evidence="2">Leaf</tissue>
    </source>
</reference>
<evidence type="ECO:0000256" key="1">
    <source>
        <dbReference type="SAM" id="MobiDB-lite"/>
    </source>
</evidence>
<evidence type="ECO:0000313" key="3">
    <source>
        <dbReference type="Proteomes" id="UP000623129"/>
    </source>
</evidence>